<feature type="transmembrane region" description="Helical" evidence="1">
    <location>
        <begin position="15"/>
        <end position="37"/>
    </location>
</feature>
<keyword evidence="1" id="KW-1133">Transmembrane helix</keyword>
<dbReference type="EMBL" id="CADEPI010000253">
    <property type="protein sequence ID" value="CAB3381960.1"/>
    <property type="molecule type" value="Genomic_DNA"/>
</dbReference>
<proteinExistence type="predicted"/>
<evidence type="ECO:0000313" key="3">
    <source>
        <dbReference type="Proteomes" id="UP000494165"/>
    </source>
</evidence>
<organism evidence="2 3">
    <name type="scientific">Cloeon dipterum</name>
    <dbReference type="NCBI Taxonomy" id="197152"/>
    <lineage>
        <taxon>Eukaryota</taxon>
        <taxon>Metazoa</taxon>
        <taxon>Ecdysozoa</taxon>
        <taxon>Arthropoda</taxon>
        <taxon>Hexapoda</taxon>
        <taxon>Insecta</taxon>
        <taxon>Pterygota</taxon>
        <taxon>Palaeoptera</taxon>
        <taxon>Ephemeroptera</taxon>
        <taxon>Pisciforma</taxon>
        <taxon>Baetidae</taxon>
        <taxon>Cloeon</taxon>
    </lineage>
</organism>
<comment type="caution">
    <text evidence="2">The sequence shown here is derived from an EMBL/GenBank/DDBJ whole genome shotgun (WGS) entry which is preliminary data.</text>
</comment>
<keyword evidence="3" id="KW-1185">Reference proteome</keyword>
<reference evidence="2 3" key="1">
    <citation type="submission" date="2020-04" db="EMBL/GenBank/DDBJ databases">
        <authorList>
            <person name="Alioto T."/>
            <person name="Alioto T."/>
            <person name="Gomez Garrido J."/>
        </authorList>
    </citation>
    <scope>NUCLEOTIDE SEQUENCE [LARGE SCALE GENOMIC DNA]</scope>
</reference>
<gene>
    <name evidence="2" type="ORF">CLODIP_2_CD11135</name>
</gene>
<evidence type="ECO:0000313" key="2">
    <source>
        <dbReference type="EMBL" id="CAB3381960.1"/>
    </source>
</evidence>
<keyword evidence="1" id="KW-0472">Membrane</keyword>
<dbReference type="AlphaFoldDB" id="A0A8S1DHZ7"/>
<sequence>MDENFVNTARVVLRLWLAVLYIIILTLAIILLIRYLHKKIISSIRNRREKKNEETKSLELDPSYILQLLEDAENKNIQDQIDTHVK</sequence>
<name>A0A8S1DHZ7_9INSE</name>
<evidence type="ECO:0000256" key="1">
    <source>
        <dbReference type="SAM" id="Phobius"/>
    </source>
</evidence>
<protein>
    <submittedName>
        <fullName evidence="2">Uncharacterized protein</fullName>
    </submittedName>
</protein>
<accession>A0A8S1DHZ7</accession>
<dbReference type="Proteomes" id="UP000494165">
    <property type="component" value="Unassembled WGS sequence"/>
</dbReference>
<keyword evidence="1" id="KW-0812">Transmembrane</keyword>